<sequence>MGQIGFFECVYRIIVAFIRAIVFSVFPAPRKSIRNEIVLITGSGGALGRSLAIEFSKYGAFLCLWDNDDMNNQQTYQELYNEYGHRRMVCQKVDITNPDEIRRAAEKIRHDIGNVSIVVNNAGVVACKNVLDVDVEDIRKTFAVNIQSHYHINQQFLPAMIDRHFGHIVARYMECLEDEIFRSKCHGVHVTIVISGPIRGGLNRKVTEIVIPESVNFMSPKVVAQKIVQVKQLNTACYCSITNFQSAFSYSKQLNKENHLYASVEKRSLAGLEKFIHYFVVMICVLLMLALLPFSLIFAIKHIRSGEKLVVYRLGRVQHRPRNSGWTIVLPFIDCIKRISTKTNQLIISPIQILCRDDSILEIGVCIEYIINDPILVLNSLHDLNHSLRSLSRSTLITFTSQNNGTKIEQNIHMIELSMKNEINQTARNWGIEILKVNIARATIISTGEENPHKSFHPALDAFSKIFAGIIQQSSTMDANNPTPVTVPGSVNTSKPDTISVSSILSLLLVRLRHVFNEELVRQVGATYQFNIGDMAKFYIDLKNGNGSCDLGDLPARVVDVTITLNSVDDLKLLTGDTDEIIQAYLSQQITIDGSLTDAMKLKHLADVLKKDNITLLNSVKNSHD</sequence>
<evidence type="ECO:0000313" key="7">
    <source>
        <dbReference type="EMBL" id="CAF0757450.1"/>
    </source>
</evidence>
<dbReference type="EMBL" id="CAJNOQ010000107">
    <property type="protein sequence ID" value="CAF0757450.1"/>
    <property type="molecule type" value="Genomic_DNA"/>
</dbReference>
<dbReference type="Gene3D" id="3.30.479.30">
    <property type="entry name" value="Band 7 domain"/>
    <property type="match status" value="1"/>
</dbReference>
<dbReference type="InterPro" id="IPR003033">
    <property type="entry name" value="SCP2_sterol-bd_dom"/>
</dbReference>
<comment type="subcellular location">
    <subcellularLocation>
        <location evidence="1">Peroxisome</location>
    </subcellularLocation>
</comment>
<dbReference type="Pfam" id="PF02036">
    <property type="entry name" value="SCP2"/>
    <property type="match status" value="1"/>
</dbReference>
<evidence type="ECO:0000256" key="3">
    <source>
        <dbReference type="ARBA" id="ARBA00023002"/>
    </source>
</evidence>
<keyword evidence="3" id="KW-0560">Oxidoreductase</keyword>
<comment type="similarity">
    <text evidence="2">Belongs to the short-chain dehydrogenases/reductases (SDR) family.</text>
</comment>
<accession>A0A813PX31</accession>
<dbReference type="Pfam" id="PF01145">
    <property type="entry name" value="Band_7"/>
    <property type="match status" value="1"/>
</dbReference>
<evidence type="ECO:0000256" key="5">
    <source>
        <dbReference type="SAM" id="Phobius"/>
    </source>
</evidence>
<dbReference type="InterPro" id="IPR001107">
    <property type="entry name" value="Band_7"/>
</dbReference>
<protein>
    <recommendedName>
        <fullName evidence="6">Band 7 domain-containing protein</fullName>
    </recommendedName>
</protein>
<dbReference type="Proteomes" id="UP000681722">
    <property type="component" value="Unassembled WGS sequence"/>
</dbReference>
<dbReference type="SMART" id="SM00244">
    <property type="entry name" value="PHB"/>
    <property type="match status" value="1"/>
</dbReference>
<keyword evidence="5" id="KW-0812">Transmembrane</keyword>
<dbReference type="GO" id="GO:0005777">
    <property type="term" value="C:peroxisome"/>
    <property type="evidence" value="ECO:0007669"/>
    <property type="project" value="UniProtKB-SubCell"/>
</dbReference>
<dbReference type="PANTHER" id="PTHR24322">
    <property type="entry name" value="PKSB"/>
    <property type="match status" value="1"/>
</dbReference>
<dbReference type="InterPro" id="IPR002347">
    <property type="entry name" value="SDR_fam"/>
</dbReference>
<organism evidence="7 9">
    <name type="scientific">Didymodactylos carnosus</name>
    <dbReference type="NCBI Taxonomy" id="1234261"/>
    <lineage>
        <taxon>Eukaryota</taxon>
        <taxon>Metazoa</taxon>
        <taxon>Spiralia</taxon>
        <taxon>Gnathifera</taxon>
        <taxon>Rotifera</taxon>
        <taxon>Eurotatoria</taxon>
        <taxon>Bdelloidea</taxon>
        <taxon>Philodinida</taxon>
        <taxon>Philodinidae</taxon>
        <taxon>Didymodactylos</taxon>
    </lineage>
</organism>
<keyword evidence="4" id="KW-0576">Peroxisome</keyword>
<dbReference type="EMBL" id="CAJOBC010000107">
    <property type="protein sequence ID" value="CAF3537920.1"/>
    <property type="molecule type" value="Genomic_DNA"/>
</dbReference>
<name>A0A813PX31_9BILA</name>
<dbReference type="SUPFAM" id="SSF117892">
    <property type="entry name" value="Band 7/SPFH domain"/>
    <property type="match status" value="1"/>
</dbReference>
<dbReference type="SUPFAM" id="SSF55718">
    <property type="entry name" value="SCP-like"/>
    <property type="match status" value="1"/>
</dbReference>
<dbReference type="PRINTS" id="PR00081">
    <property type="entry name" value="GDHRDH"/>
</dbReference>
<evidence type="ECO:0000256" key="1">
    <source>
        <dbReference type="ARBA" id="ARBA00004275"/>
    </source>
</evidence>
<dbReference type="Gene3D" id="3.30.1050.10">
    <property type="entry name" value="SCP2 sterol-binding domain"/>
    <property type="match status" value="1"/>
</dbReference>
<dbReference type="Pfam" id="PF00106">
    <property type="entry name" value="adh_short"/>
    <property type="match status" value="1"/>
</dbReference>
<comment type="caution">
    <text evidence="7">The sequence shown here is derived from an EMBL/GenBank/DDBJ whole genome shotgun (WGS) entry which is preliminary data.</text>
</comment>
<evidence type="ECO:0000256" key="4">
    <source>
        <dbReference type="ARBA" id="ARBA00023140"/>
    </source>
</evidence>
<gene>
    <name evidence="7" type="ORF">GPM918_LOCUS1192</name>
    <name evidence="8" type="ORF">SRO942_LOCUS1192</name>
</gene>
<evidence type="ECO:0000313" key="8">
    <source>
        <dbReference type="EMBL" id="CAF3537920.1"/>
    </source>
</evidence>
<feature type="transmembrane region" description="Helical" evidence="5">
    <location>
        <begin position="9"/>
        <end position="28"/>
    </location>
</feature>
<evidence type="ECO:0000256" key="2">
    <source>
        <dbReference type="ARBA" id="ARBA00006484"/>
    </source>
</evidence>
<evidence type="ECO:0000259" key="6">
    <source>
        <dbReference type="SMART" id="SM00244"/>
    </source>
</evidence>
<dbReference type="InterPro" id="IPR036527">
    <property type="entry name" value="SCP2_sterol-bd_dom_sf"/>
</dbReference>
<proteinExistence type="inferred from homology"/>
<dbReference type="InterPro" id="IPR036013">
    <property type="entry name" value="Band_7/SPFH_dom_sf"/>
</dbReference>
<evidence type="ECO:0000313" key="9">
    <source>
        <dbReference type="Proteomes" id="UP000663829"/>
    </source>
</evidence>
<dbReference type="GO" id="GO:0016616">
    <property type="term" value="F:oxidoreductase activity, acting on the CH-OH group of donors, NAD or NADP as acceptor"/>
    <property type="evidence" value="ECO:0007669"/>
    <property type="project" value="TreeGrafter"/>
</dbReference>
<keyword evidence="9" id="KW-1185">Reference proteome</keyword>
<dbReference type="Proteomes" id="UP000663829">
    <property type="component" value="Unassembled WGS sequence"/>
</dbReference>
<dbReference type="OrthoDB" id="3592703at2759"/>
<keyword evidence="5" id="KW-1133">Transmembrane helix</keyword>
<dbReference type="SUPFAM" id="SSF51735">
    <property type="entry name" value="NAD(P)-binding Rossmann-fold domains"/>
    <property type="match status" value="1"/>
</dbReference>
<dbReference type="AlphaFoldDB" id="A0A813PX31"/>
<dbReference type="PANTHER" id="PTHR24322:SF736">
    <property type="entry name" value="RETINOL DEHYDROGENASE 10"/>
    <property type="match status" value="1"/>
</dbReference>
<keyword evidence="5" id="KW-0472">Membrane</keyword>
<reference evidence="7" key="1">
    <citation type="submission" date="2021-02" db="EMBL/GenBank/DDBJ databases">
        <authorList>
            <person name="Nowell W R."/>
        </authorList>
    </citation>
    <scope>NUCLEOTIDE SEQUENCE</scope>
</reference>
<dbReference type="InterPro" id="IPR036291">
    <property type="entry name" value="NAD(P)-bd_dom_sf"/>
</dbReference>
<feature type="transmembrane region" description="Helical" evidence="5">
    <location>
        <begin position="275"/>
        <end position="300"/>
    </location>
</feature>
<feature type="domain" description="Band 7" evidence="6">
    <location>
        <begin position="298"/>
        <end position="460"/>
    </location>
</feature>
<dbReference type="GO" id="GO:0005811">
    <property type="term" value="C:lipid droplet"/>
    <property type="evidence" value="ECO:0007669"/>
    <property type="project" value="TreeGrafter"/>
</dbReference>
<dbReference type="Gene3D" id="3.40.50.720">
    <property type="entry name" value="NAD(P)-binding Rossmann-like Domain"/>
    <property type="match status" value="1"/>
</dbReference>